<dbReference type="GO" id="GO:0016791">
    <property type="term" value="F:phosphatase activity"/>
    <property type="evidence" value="ECO:0007669"/>
    <property type="project" value="TreeGrafter"/>
</dbReference>
<comment type="caution">
    <text evidence="3">The sequence shown here is derived from an EMBL/GenBank/DDBJ whole genome shotgun (WGS) entry which is preliminary data.</text>
</comment>
<dbReference type="InterPro" id="IPR000560">
    <property type="entry name" value="His_Pase_clade-2"/>
</dbReference>
<dbReference type="InterPro" id="IPR029033">
    <property type="entry name" value="His_PPase_superfam"/>
</dbReference>
<dbReference type="PROSITE" id="PS00778">
    <property type="entry name" value="HIS_ACID_PHOSPHAT_2"/>
    <property type="match status" value="1"/>
</dbReference>
<comment type="similarity">
    <text evidence="1">Belongs to the histidine acid phosphatase family.</text>
</comment>
<protein>
    <recommendedName>
        <fullName evidence="5">Phosphoglycerate mutase-like protein</fullName>
    </recommendedName>
</protein>
<dbReference type="Proteomes" id="UP001149813">
    <property type="component" value="Unassembled WGS sequence"/>
</dbReference>
<evidence type="ECO:0008006" key="5">
    <source>
        <dbReference type="Google" id="ProtNLM"/>
    </source>
</evidence>
<evidence type="ECO:0000256" key="2">
    <source>
        <dbReference type="SAM" id="SignalP"/>
    </source>
</evidence>
<dbReference type="AlphaFoldDB" id="A0A9W8CRG4"/>
<dbReference type="Gene3D" id="3.40.50.1240">
    <property type="entry name" value="Phosphoglycerate mutase-like"/>
    <property type="match status" value="1"/>
</dbReference>
<evidence type="ECO:0000256" key="1">
    <source>
        <dbReference type="ARBA" id="ARBA00005375"/>
    </source>
</evidence>
<dbReference type="EMBL" id="JANBOJ010000095">
    <property type="protein sequence ID" value="KAJ1722784.1"/>
    <property type="molecule type" value="Genomic_DNA"/>
</dbReference>
<keyword evidence="4" id="KW-1185">Reference proteome</keyword>
<feature type="signal peptide" evidence="2">
    <location>
        <begin position="1"/>
        <end position="22"/>
    </location>
</feature>
<evidence type="ECO:0000313" key="4">
    <source>
        <dbReference type="Proteomes" id="UP001149813"/>
    </source>
</evidence>
<dbReference type="CDD" id="cd07061">
    <property type="entry name" value="HP_HAP_like"/>
    <property type="match status" value="1"/>
</dbReference>
<dbReference type="PROSITE" id="PS00616">
    <property type="entry name" value="HIS_ACID_PHOSPHAT_1"/>
    <property type="match status" value="1"/>
</dbReference>
<evidence type="ECO:0000313" key="3">
    <source>
        <dbReference type="EMBL" id="KAJ1722784.1"/>
    </source>
</evidence>
<dbReference type="Pfam" id="PF00328">
    <property type="entry name" value="His_Phos_2"/>
    <property type="match status" value="1"/>
</dbReference>
<gene>
    <name evidence="3" type="ORF">LPJ53_002840</name>
</gene>
<dbReference type="InterPro" id="IPR050645">
    <property type="entry name" value="Histidine_acid_phosphatase"/>
</dbReference>
<dbReference type="SUPFAM" id="SSF53254">
    <property type="entry name" value="Phosphoglycerate mutase-like"/>
    <property type="match status" value="1"/>
</dbReference>
<keyword evidence="2" id="KW-0732">Signal</keyword>
<organism evidence="3 4">
    <name type="scientific">Coemansia erecta</name>
    <dbReference type="NCBI Taxonomy" id="147472"/>
    <lineage>
        <taxon>Eukaryota</taxon>
        <taxon>Fungi</taxon>
        <taxon>Fungi incertae sedis</taxon>
        <taxon>Zoopagomycota</taxon>
        <taxon>Kickxellomycotina</taxon>
        <taxon>Kickxellomycetes</taxon>
        <taxon>Kickxellales</taxon>
        <taxon>Kickxellaceae</taxon>
        <taxon>Coemansia</taxon>
    </lineage>
</organism>
<accession>A0A9W8CRG4</accession>
<dbReference type="OrthoDB" id="10257284at2759"/>
<dbReference type="InterPro" id="IPR033379">
    <property type="entry name" value="Acid_Pase_AS"/>
</dbReference>
<reference evidence="3" key="1">
    <citation type="submission" date="2022-07" db="EMBL/GenBank/DDBJ databases">
        <title>Phylogenomic reconstructions and comparative analyses of Kickxellomycotina fungi.</title>
        <authorList>
            <person name="Reynolds N.K."/>
            <person name="Stajich J.E."/>
            <person name="Barry K."/>
            <person name="Grigoriev I.V."/>
            <person name="Crous P."/>
            <person name="Smith M.E."/>
        </authorList>
    </citation>
    <scope>NUCLEOTIDE SEQUENCE</scope>
    <source>
        <strain evidence="3">NBRC 32514</strain>
    </source>
</reference>
<dbReference type="PANTHER" id="PTHR11567">
    <property type="entry name" value="ACID PHOSPHATASE-RELATED"/>
    <property type="match status" value="1"/>
</dbReference>
<name>A0A9W8CRG4_9FUNG</name>
<feature type="chain" id="PRO_5040938166" description="Phosphoglycerate mutase-like protein" evidence="2">
    <location>
        <begin position="23"/>
        <end position="467"/>
    </location>
</feature>
<proteinExistence type="inferred from homology"/>
<sequence>MAFRVTLAVASAVSTLALLAAASPADTGAQTDNAYSTGIKSFAFDDAGYTYCNPGYPQTESYAPLPDAQLQLVQVVVRHGDRTPVHQLPNDDTTWTCDGIEEDIYLHAANQPERNNTGSYQQVIEIPTWNKKYGFAYQLWKGTCDFGELTDHGKLQHRTLGARLRSIYVDKLGFLSEKLLRKSEVYARTTYIWRTKNSAESLLGSLWPDRGFTPDVAIPIHTYPQQIETMYGNSDACPAIRKITANITKSDQYQEFLEDQGPLMARLASIFGINGNSWRDTWDGYFDVLNARECHGFQLPCDHSADSVKGSSPACATAEDAAQVRRNSHYELMLKYRDHPLAQNLTQLTIGSFWGTLREQIDSHIAGKAGDLKFALYSGHDSTLIPMLAAMKASNHNMLWPPYASNIVLELWKKSDGSRVVRVLYNGQVLKLQKGHEWCDLNACPVDTFFSHIDQYIPTDIATQCTA</sequence>
<dbReference type="PANTHER" id="PTHR11567:SF195">
    <property type="entry name" value="ACID PHOSPHATASE, PUTATIVE (AFU_ORTHOLOGUE AFUA_3G14570)-RELATED"/>
    <property type="match status" value="1"/>
</dbReference>